<keyword evidence="8" id="KW-1185">Reference proteome</keyword>
<organism evidence="7 8">
    <name type="scientific">Crenobacter oryzisoli</name>
    <dbReference type="NCBI Taxonomy" id="3056844"/>
    <lineage>
        <taxon>Bacteria</taxon>
        <taxon>Pseudomonadati</taxon>
        <taxon>Pseudomonadota</taxon>
        <taxon>Betaproteobacteria</taxon>
        <taxon>Neisseriales</taxon>
        <taxon>Neisseriaceae</taxon>
        <taxon>Crenobacter</taxon>
    </lineage>
</organism>
<proteinExistence type="predicted"/>
<evidence type="ECO:0000313" key="7">
    <source>
        <dbReference type="EMBL" id="MDN0073924.1"/>
    </source>
</evidence>
<accession>A0ABT7XJF3</accession>
<reference evidence="7" key="1">
    <citation type="submission" date="2023-06" db="EMBL/GenBank/DDBJ databases">
        <authorList>
            <person name="Zhang S."/>
        </authorList>
    </citation>
    <scope>NUCLEOTIDE SEQUENCE</scope>
    <source>
        <strain evidence="7">SG2303</strain>
    </source>
</reference>
<evidence type="ECO:0000256" key="2">
    <source>
        <dbReference type="ARBA" id="ARBA00022692"/>
    </source>
</evidence>
<evidence type="ECO:0000313" key="8">
    <source>
        <dbReference type="Proteomes" id="UP001168540"/>
    </source>
</evidence>
<dbReference type="EMBL" id="JAUEDK010000004">
    <property type="protein sequence ID" value="MDN0073924.1"/>
    <property type="molecule type" value="Genomic_DNA"/>
</dbReference>
<feature type="compositionally biased region" description="Polar residues" evidence="5">
    <location>
        <begin position="201"/>
        <end position="210"/>
    </location>
</feature>
<evidence type="ECO:0000256" key="1">
    <source>
        <dbReference type="ARBA" id="ARBA00004167"/>
    </source>
</evidence>
<protein>
    <submittedName>
        <fullName evidence="7">Cell envelope integrity protein TolA</fullName>
    </submittedName>
</protein>
<dbReference type="Pfam" id="PF13103">
    <property type="entry name" value="TonB_2"/>
    <property type="match status" value="1"/>
</dbReference>
<feature type="compositionally biased region" description="Pro residues" evidence="5">
    <location>
        <begin position="68"/>
        <end position="82"/>
    </location>
</feature>
<evidence type="ECO:0000256" key="3">
    <source>
        <dbReference type="ARBA" id="ARBA00022989"/>
    </source>
</evidence>
<feature type="compositionally biased region" description="Basic and acidic residues" evidence="5">
    <location>
        <begin position="84"/>
        <end position="113"/>
    </location>
</feature>
<comment type="subcellular location">
    <subcellularLocation>
        <location evidence="1">Membrane</location>
        <topology evidence="1">Single-pass membrane protein</topology>
    </subcellularLocation>
</comment>
<feature type="compositionally biased region" description="Basic and acidic residues" evidence="5">
    <location>
        <begin position="124"/>
        <end position="161"/>
    </location>
</feature>
<dbReference type="InterPro" id="IPR006260">
    <property type="entry name" value="TonB/TolA_C"/>
</dbReference>
<gene>
    <name evidence="7" type="ORF">QU481_03330</name>
</gene>
<keyword evidence="4 6" id="KW-0472">Membrane</keyword>
<dbReference type="NCBIfam" id="TIGR01352">
    <property type="entry name" value="tonB_Cterm"/>
    <property type="match status" value="1"/>
</dbReference>
<dbReference type="SUPFAM" id="SSF74653">
    <property type="entry name" value="TolA/TonB C-terminal domain"/>
    <property type="match status" value="1"/>
</dbReference>
<dbReference type="Proteomes" id="UP001168540">
    <property type="component" value="Unassembled WGS sequence"/>
</dbReference>
<evidence type="ECO:0000256" key="4">
    <source>
        <dbReference type="ARBA" id="ARBA00023136"/>
    </source>
</evidence>
<sequence>MMVRRNANPPRWPLAASIGLHLLLIGGLIWANFRQPPVTEALPAAVELWTSAPPPPPSEAVKVAPAPVAKPEPAPAPEPAPPLDTRDAEVKLGKQEPKHHKLVEPKPQPEVKHKPVPKPVEPPPPEKKPVEKKPIEKHLAEKAPVEKKPAPAPEKPQEKAKPKPAPVETPKPMAKAKEHPSGKGTKTAPRYNNEADDLLSSLDSTNTTRKGNAKIDQAGGSTGVAGGSASGNGVNLSGYKSQVVARIRPLVQIPDSMQGNPAVEVRVRVLPDMSVSSVTLVKSSGNTAYDEAVQRAIREAGNFPPRPAGADPGLFRSFNLIFRPH</sequence>
<feature type="transmembrane region" description="Helical" evidence="6">
    <location>
        <begin position="12"/>
        <end position="33"/>
    </location>
</feature>
<dbReference type="RefSeq" id="WP_289828473.1">
    <property type="nucleotide sequence ID" value="NZ_JAUEDK010000004.1"/>
</dbReference>
<feature type="region of interest" description="Disordered" evidence="5">
    <location>
        <begin position="54"/>
        <end position="226"/>
    </location>
</feature>
<keyword evidence="3 6" id="KW-1133">Transmembrane helix</keyword>
<name>A0ABT7XJF3_9NEIS</name>
<dbReference type="Gene3D" id="3.30.1150.10">
    <property type="match status" value="1"/>
</dbReference>
<evidence type="ECO:0000256" key="5">
    <source>
        <dbReference type="SAM" id="MobiDB-lite"/>
    </source>
</evidence>
<evidence type="ECO:0000256" key="6">
    <source>
        <dbReference type="SAM" id="Phobius"/>
    </source>
</evidence>
<comment type="caution">
    <text evidence="7">The sequence shown here is derived from an EMBL/GenBank/DDBJ whole genome shotgun (WGS) entry which is preliminary data.</text>
</comment>
<keyword evidence="2 6" id="KW-0812">Transmembrane</keyword>